<name>A0AA46C7R5_9XANT</name>
<feature type="compositionally biased region" description="Basic and acidic residues" evidence="1">
    <location>
        <begin position="130"/>
        <end position="141"/>
    </location>
</feature>
<dbReference type="Proteomes" id="UP000254168">
    <property type="component" value="Unassembled WGS sequence"/>
</dbReference>
<sequence length="210" mass="22587">MRLRKIGLRWNKVTAAAGITAALCINIGLRPGPNRNRRPSNRADQGPGPRTPKRRGASGCADARQARRCVLKHTCSNGEVQRNGPDPVAQRADGILPDVRGGKLALITLRWRNDSVLMTTVVAQISEKFGPPKESDERRAESCPTSAGASEQVRSGILTRSWKQTNGKRVIVTGATTLASDSCLGRREGKEPSAINMLLISAVGNVESPF</sequence>
<evidence type="ECO:0000313" key="3">
    <source>
        <dbReference type="Proteomes" id="UP000254168"/>
    </source>
</evidence>
<reference evidence="2 3" key="1">
    <citation type="submission" date="2018-06" db="EMBL/GenBank/DDBJ databases">
        <authorList>
            <person name="Pothier F. J."/>
        </authorList>
    </citation>
    <scope>NUCLEOTIDE SEQUENCE [LARGE SCALE GENOMIC DNA]</scope>
    <source>
        <strain evidence="2 3">CPBF 424</strain>
    </source>
</reference>
<proteinExistence type="predicted"/>
<gene>
    <name evidence="2" type="ORF">CPBF424_16880</name>
</gene>
<protein>
    <submittedName>
        <fullName evidence="2">Uncharacterized protein</fullName>
    </submittedName>
</protein>
<dbReference type="AlphaFoldDB" id="A0AA46C7R5"/>
<organism evidence="2 3">
    <name type="scientific">Xanthomonas euroxanthea</name>
    <dbReference type="NCBI Taxonomy" id="2259622"/>
    <lineage>
        <taxon>Bacteria</taxon>
        <taxon>Pseudomonadati</taxon>
        <taxon>Pseudomonadota</taxon>
        <taxon>Gammaproteobacteria</taxon>
        <taxon>Lysobacterales</taxon>
        <taxon>Lysobacteraceae</taxon>
        <taxon>Xanthomonas</taxon>
    </lineage>
</organism>
<feature type="region of interest" description="Disordered" evidence="1">
    <location>
        <begin position="128"/>
        <end position="150"/>
    </location>
</feature>
<comment type="caution">
    <text evidence="2">The sequence shown here is derived from an EMBL/GenBank/DDBJ whole genome shotgun (WGS) entry which is preliminary data.</text>
</comment>
<keyword evidence="3" id="KW-1185">Reference proteome</keyword>
<evidence type="ECO:0000313" key="2">
    <source>
        <dbReference type="EMBL" id="SUZ27892.1"/>
    </source>
</evidence>
<feature type="region of interest" description="Disordered" evidence="1">
    <location>
        <begin position="30"/>
        <end position="61"/>
    </location>
</feature>
<dbReference type="EMBL" id="UIHB01000002">
    <property type="protein sequence ID" value="SUZ27892.1"/>
    <property type="molecule type" value="Genomic_DNA"/>
</dbReference>
<evidence type="ECO:0000256" key="1">
    <source>
        <dbReference type="SAM" id="MobiDB-lite"/>
    </source>
</evidence>
<accession>A0AA46C7R5</accession>